<dbReference type="Proteomes" id="UP000199544">
    <property type="component" value="Unassembled WGS sequence"/>
</dbReference>
<reference evidence="2" key="1">
    <citation type="submission" date="2016-10" db="EMBL/GenBank/DDBJ databases">
        <authorList>
            <person name="Varghese N."/>
            <person name="Submissions S."/>
        </authorList>
    </citation>
    <scope>NUCLEOTIDE SEQUENCE [LARGE SCALE GENOMIC DNA]</scope>
    <source>
        <strain evidence="2">CGMCC 1.6854</strain>
    </source>
</reference>
<dbReference type="AlphaFoldDB" id="A0A1G9XVI5"/>
<evidence type="ECO:0000313" key="2">
    <source>
        <dbReference type="Proteomes" id="UP000199544"/>
    </source>
</evidence>
<dbReference type="RefSeq" id="WP_170834352.1">
    <property type="nucleotide sequence ID" value="NZ_FNHW01000001.1"/>
</dbReference>
<name>A0A1G9XVI5_9BACL</name>
<organism evidence="1 2">
    <name type="scientific">Fictibacillus solisalsi</name>
    <dbReference type="NCBI Taxonomy" id="459525"/>
    <lineage>
        <taxon>Bacteria</taxon>
        <taxon>Bacillati</taxon>
        <taxon>Bacillota</taxon>
        <taxon>Bacilli</taxon>
        <taxon>Bacillales</taxon>
        <taxon>Fictibacillaceae</taxon>
        <taxon>Fictibacillus</taxon>
    </lineage>
</organism>
<gene>
    <name evidence="1" type="ORF">SAMN04488137_3038</name>
</gene>
<sequence>MNETDQLKALNQLLEIIHYKGNARKLSFMNRPLFHSKKIKSKNITRLR</sequence>
<keyword evidence="2" id="KW-1185">Reference proteome</keyword>
<evidence type="ECO:0000313" key="1">
    <source>
        <dbReference type="EMBL" id="SDN00839.1"/>
    </source>
</evidence>
<protein>
    <submittedName>
        <fullName evidence="1">Uncharacterized protein</fullName>
    </submittedName>
</protein>
<proteinExistence type="predicted"/>
<accession>A0A1G9XVI5</accession>
<dbReference type="EMBL" id="FNHW01000001">
    <property type="protein sequence ID" value="SDN00839.1"/>
    <property type="molecule type" value="Genomic_DNA"/>
</dbReference>